<feature type="region of interest" description="Disordered" evidence="1">
    <location>
        <begin position="13"/>
        <end position="47"/>
    </location>
</feature>
<protein>
    <submittedName>
        <fullName evidence="2">Uncharacterized protein</fullName>
    </submittedName>
</protein>
<gene>
    <name evidence="2" type="primary">PLESTMB000009</name>
    <name evidence="2" type="ORF">PLESTB_000365700</name>
</gene>
<name>A0A9W6BEG5_9CHLO</name>
<comment type="caution">
    <text evidence="2">The sequence shown here is derived from an EMBL/GenBank/DDBJ whole genome shotgun (WGS) entry which is preliminary data.</text>
</comment>
<accession>A0A9W6BEG5</accession>
<organism evidence="2 3">
    <name type="scientific">Pleodorina starrii</name>
    <dbReference type="NCBI Taxonomy" id="330485"/>
    <lineage>
        <taxon>Eukaryota</taxon>
        <taxon>Viridiplantae</taxon>
        <taxon>Chlorophyta</taxon>
        <taxon>core chlorophytes</taxon>
        <taxon>Chlorophyceae</taxon>
        <taxon>CS clade</taxon>
        <taxon>Chlamydomonadales</taxon>
        <taxon>Volvocaceae</taxon>
        <taxon>Pleodorina</taxon>
    </lineage>
</organism>
<feature type="region of interest" description="Disordered" evidence="1">
    <location>
        <begin position="78"/>
        <end position="139"/>
    </location>
</feature>
<sequence>MYNSRTEVFRWMKEKDADRQQHFTLGPATTQPPQAASHAKELPPLPRLPTDEEFEVCTNSTCVHAQAAYCGKAYTPPAQQQQVVPGDHQQSHPYHQQWRRHPRPPERVNWRQQQPQWELWPPQQHPQPQMGQQQPWQQQ</sequence>
<evidence type="ECO:0000313" key="3">
    <source>
        <dbReference type="Proteomes" id="UP001165080"/>
    </source>
</evidence>
<reference evidence="2 3" key="1">
    <citation type="journal article" date="2023" name="Commun. Biol.">
        <title>Reorganization of the ancestral sex-determining regions during the evolution of trioecy in Pleodorina starrii.</title>
        <authorList>
            <person name="Takahashi K."/>
            <person name="Suzuki S."/>
            <person name="Kawai-Toyooka H."/>
            <person name="Yamamoto K."/>
            <person name="Hamaji T."/>
            <person name="Ootsuki R."/>
            <person name="Yamaguchi H."/>
            <person name="Kawachi M."/>
            <person name="Higashiyama T."/>
            <person name="Nozaki H."/>
        </authorList>
    </citation>
    <scope>NUCLEOTIDE SEQUENCE [LARGE SCALE GENOMIC DNA]</scope>
    <source>
        <strain evidence="2 3">NIES-4479</strain>
    </source>
</reference>
<dbReference type="AlphaFoldDB" id="A0A9W6BEG5"/>
<evidence type="ECO:0000313" key="2">
    <source>
        <dbReference type="EMBL" id="GLC50315.1"/>
    </source>
</evidence>
<evidence type="ECO:0000256" key="1">
    <source>
        <dbReference type="SAM" id="MobiDB-lite"/>
    </source>
</evidence>
<dbReference type="EMBL" id="BRXU01000003">
    <property type="protein sequence ID" value="GLC50315.1"/>
    <property type="molecule type" value="Genomic_DNA"/>
</dbReference>
<feature type="compositionally biased region" description="Low complexity" evidence="1">
    <location>
        <begin position="112"/>
        <end position="139"/>
    </location>
</feature>
<keyword evidence="3" id="KW-1185">Reference proteome</keyword>
<proteinExistence type="predicted"/>
<dbReference type="Proteomes" id="UP001165080">
    <property type="component" value="Unassembled WGS sequence"/>
</dbReference>